<dbReference type="EMBL" id="PDUG01000001">
    <property type="protein sequence ID" value="PIC54536.1"/>
    <property type="molecule type" value="Genomic_DNA"/>
</dbReference>
<dbReference type="Proteomes" id="UP000230233">
    <property type="component" value="Chromosome I"/>
</dbReference>
<proteinExistence type="predicted"/>
<keyword evidence="2" id="KW-0812">Transmembrane</keyword>
<feature type="compositionally biased region" description="Basic and acidic residues" evidence="1">
    <location>
        <begin position="87"/>
        <end position="120"/>
    </location>
</feature>
<feature type="compositionally biased region" description="Basic and acidic residues" evidence="1">
    <location>
        <begin position="65"/>
        <end position="76"/>
    </location>
</feature>
<keyword evidence="2" id="KW-1133">Transmembrane helix</keyword>
<comment type="caution">
    <text evidence="3">The sequence shown here is derived from an EMBL/GenBank/DDBJ whole genome shotgun (WGS) entry which is preliminary data.</text>
</comment>
<feature type="transmembrane region" description="Helical" evidence="2">
    <location>
        <begin position="21"/>
        <end position="43"/>
    </location>
</feature>
<evidence type="ECO:0000256" key="1">
    <source>
        <dbReference type="SAM" id="MobiDB-lite"/>
    </source>
</evidence>
<feature type="region of interest" description="Disordered" evidence="1">
    <location>
        <begin position="52"/>
        <end position="163"/>
    </location>
</feature>
<dbReference type="OrthoDB" id="10347845at2759"/>
<dbReference type="AlphaFoldDB" id="A0A2G5VSH8"/>
<feature type="compositionally biased region" description="Basic residues" evidence="1">
    <location>
        <begin position="126"/>
        <end position="136"/>
    </location>
</feature>
<organism evidence="3 4">
    <name type="scientific">Caenorhabditis nigoni</name>
    <dbReference type="NCBI Taxonomy" id="1611254"/>
    <lineage>
        <taxon>Eukaryota</taxon>
        <taxon>Metazoa</taxon>
        <taxon>Ecdysozoa</taxon>
        <taxon>Nematoda</taxon>
        <taxon>Chromadorea</taxon>
        <taxon>Rhabditida</taxon>
        <taxon>Rhabditina</taxon>
        <taxon>Rhabditomorpha</taxon>
        <taxon>Rhabditoidea</taxon>
        <taxon>Rhabditidae</taxon>
        <taxon>Peloderinae</taxon>
        <taxon>Caenorhabditis</taxon>
    </lineage>
</organism>
<sequence length="163" mass="18758">MNQYLKLLQDKIRNHIRSVDSGNAILLFCVSAITVFLLCVLSSPTIQEAWHQRNNSVPPQNNPRGTERQSIPEKIKSGGKRKRRFAKKDIRAMEMEEKQRKKEEKKEESRAERLKQKHAENGQQKKVQKASMKKIGGKNAGIPVENRQKKAMGVMRNVPTKRS</sequence>
<gene>
    <name evidence="3" type="primary">Cni-Y87G2A.25</name>
    <name evidence="3" type="synonym">Cnig_chr_I.g3749</name>
    <name evidence="3" type="ORF">B9Z55_003749</name>
</gene>
<evidence type="ECO:0000313" key="3">
    <source>
        <dbReference type="EMBL" id="PIC54536.1"/>
    </source>
</evidence>
<protein>
    <submittedName>
        <fullName evidence="3">Uncharacterized protein</fullName>
    </submittedName>
</protein>
<evidence type="ECO:0000256" key="2">
    <source>
        <dbReference type="SAM" id="Phobius"/>
    </source>
</evidence>
<evidence type="ECO:0000313" key="4">
    <source>
        <dbReference type="Proteomes" id="UP000230233"/>
    </source>
</evidence>
<feature type="compositionally biased region" description="Polar residues" evidence="1">
    <location>
        <begin position="52"/>
        <end position="64"/>
    </location>
</feature>
<feature type="compositionally biased region" description="Basic residues" evidence="1">
    <location>
        <begin position="77"/>
        <end position="86"/>
    </location>
</feature>
<accession>A0A2G5VSH8</accession>
<keyword evidence="4" id="KW-1185">Reference proteome</keyword>
<keyword evidence="2" id="KW-0472">Membrane</keyword>
<reference evidence="4" key="1">
    <citation type="submission" date="2017-10" db="EMBL/GenBank/DDBJ databases">
        <title>Rapid genome shrinkage in a self-fertile nematode reveals novel sperm competition proteins.</title>
        <authorList>
            <person name="Yin D."/>
            <person name="Schwarz E.M."/>
            <person name="Thomas C.G."/>
            <person name="Felde R.L."/>
            <person name="Korf I.F."/>
            <person name="Cutter A.D."/>
            <person name="Schartner C.M."/>
            <person name="Ralston E.J."/>
            <person name="Meyer B.J."/>
            <person name="Haag E.S."/>
        </authorList>
    </citation>
    <scope>NUCLEOTIDE SEQUENCE [LARGE SCALE GENOMIC DNA]</scope>
    <source>
        <strain evidence="4">JU1422</strain>
    </source>
</reference>
<name>A0A2G5VSH8_9PELO</name>